<dbReference type="EMBL" id="HBUE01083349">
    <property type="protein sequence ID" value="CAG6478547.1"/>
    <property type="molecule type" value="Transcribed_RNA"/>
</dbReference>
<dbReference type="AlphaFoldDB" id="A0A8D8BN87"/>
<organism evidence="2">
    <name type="scientific">Culex pipiens</name>
    <name type="common">House mosquito</name>
    <dbReference type="NCBI Taxonomy" id="7175"/>
    <lineage>
        <taxon>Eukaryota</taxon>
        <taxon>Metazoa</taxon>
        <taxon>Ecdysozoa</taxon>
        <taxon>Arthropoda</taxon>
        <taxon>Hexapoda</taxon>
        <taxon>Insecta</taxon>
        <taxon>Pterygota</taxon>
        <taxon>Neoptera</taxon>
        <taxon>Endopterygota</taxon>
        <taxon>Diptera</taxon>
        <taxon>Nematocera</taxon>
        <taxon>Culicoidea</taxon>
        <taxon>Culicidae</taxon>
        <taxon>Culicinae</taxon>
        <taxon>Culicini</taxon>
        <taxon>Culex</taxon>
        <taxon>Culex</taxon>
    </lineage>
</organism>
<feature type="region of interest" description="Disordered" evidence="1">
    <location>
        <begin position="55"/>
        <end position="122"/>
    </location>
</feature>
<reference evidence="2" key="1">
    <citation type="submission" date="2021-05" db="EMBL/GenBank/DDBJ databases">
        <authorList>
            <person name="Alioto T."/>
            <person name="Alioto T."/>
            <person name="Gomez Garrido J."/>
        </authorList>
    </citation>
    <scope>NUCLEOTIDE SEQUENCE</scope>
</reference>
<dbReference type="EMBL" id="HBUE01083347">
    <property type="protein sequence ID" value="CAG6478543.1"/>
    <property type="molecule type" value="Transcribed_RNA"/>
</dbReference>
<protein>
    <submittedName>
        <fullName evidence="2">(northern house mosquito) hypothetical protein</fullName>
    </submittedName>
</protein>
<name>A0A8D8BN87_CULPI</name>
<evidence type="ECO:0000313" key="2">
    <source>
        <dbReference type="EMBL" id="CAG6478547.1"/>
    </source>
</evidence>
<accession>A0A8D8BN87</accession>
<proteinExistence type="predicted"/>
<evidence type="ECO:0000256" key="1">
    <source>
        <dbReference type="SAM" id="MobiDB-lite"/>
    </source>
</evidence>
<sequence length="221" mass="23784">MVQHGLGAAQTAHLHRDQLAVLHRVRAAVGHPVGDAQLARHQRVRVLRAVSAVYSERERGHPEGVSVRNPPQAVLAGGGHHERPVQQPNEAGQGGAVHANQWQPRHRPARNDDGPRNDPTPLEQHADAVAQLPAEPAATDAPTAAAPPSAAPSLFARALDGRFHRFRGRHGTGHDAAAAAGRPEPQLQAIEALANDRWTHCSRLTFFFVNILPDLNPKVDT</sequence>